<comment type="subcellular location">
    <subcellularLocation>
        <location evidence="3">Cytoplasm</location>
        <location evidence="3">Cytosol</location>
    </subcellularLocation>
    <subcellularLocation>
        <location evidence="2">Endoplasmic reticulum</location>
    </subcellularLocation>
    <subcellularLocation>
        <location evidence="4">Golgi apparatus</location>
    </subcellularLocation>
    <subcellularLocation>
        <location evidence="1">Mitochondrion</location>
    </subcellularLocation>
</comment>
<evidence type="ECO:0000256" key="2">
    <source>
        <dbReference type="ARBA" id="ARBA00004240"/>
    </source>
</evidence>
<name>A0AAV1NAY1_SCOSC</name>
<evidence type="ECO:0000256" key="4">
    <source>
        <dbReference type="ARBA" id="ARBA00004555"/>
    </source>
</evidence>
<evidence type="ECO:0000256" key="3">
    <source>
        <dbReference type="ARBA" id="ARBA00004514"/>
    </source>
</evidence>
<sequence>MVVEGRKLIVVDAPGWNSSLSLTEIPEGEKQRFKLNPSKCPPGPNAFLLIIPIDSAFSVEERKIVEEHMKLLGERVWRYTMVLFTCGDFLGEKMIEQHIESEGDALKWLIKRCNNRYHVINNKKTNAPQVTQLLEKIDEMVWHNNGGYYELDEQTLNIIQKKQREVAERAEERWKKAMEQRKQMKALIPEEMKPIQKLQVILLGSRSVGKTSVGNTILGIKEQEDGKRTAHSVARRGFVGKTEISLVDTPGWWKGFPMSDTPEMIKEEVMRSMFLCPPGPHVFLLVIDADASFNGKHLDAVTTHVDLLGEGVWRHTIIVFTRGDWLGAHSIEEYIEGEGKALQSLVEQCGNRYHVIDNKNTDDGTQITELLEKITGTTAENDWQHFVPDEQIILTIEEKCTRVEKGARLRESQVKAKRKSLRGSRNKLQELKIVILGQKAVGKSATGNNLLCKEVFPTCENEQCQVDEADVAGRKVTVIDTLGWWKKLSRCTEKTDKEIVRGFTLSPSGVHAVLLVVPLDLTFREVQQAALEEHMDLFDASVWKHTMVVFTYGDKLADRSIEEHIEREHSALRWLVDKCENRYHVMNNMKKKDVSQVTELFEKIEEMVSGNSGQLFCPDMKDIHLRIEEKSKRRDLKNVLKQRLEQEYRRRELELMMGFREKLHELQADVRGTQATSASKSLIGAKIKAKAVGQRKEEIIDAKLTQEIEKLDKDIMKSTDLLRNSKGFLIPSMSGDSPAPSVAESSSYKKKSTSNFDKVLNWLSTLKIGTNVDNQLTLNFSQSSGYRSVIPHEELYTDIAE</sequence>
<dbReference type="SUPFAM" id="SSF52540">
    <property type="entry name" value="P-loop containing nucleoside triphosphate hydrolases"/>
    <property type="match status" value="3"/>
</dbReference>
<dbReference type="Gene3D" id="3.40.50.300">
    <property type="entry name" value="P-loop containing nucleotide triphosphate hydrolases"/>
    <property type="match status" value="3"/>
</dbReference>
<evidence type="ECO:0000256" key="9">
    <source>
        <dbReference type="ARBA" id="ARBA00022824"/>
    </source>
</evidence>
<evidence type="ECO:0000256" key="5">
    <source>
        <dbReference type="ARBA" id="ARBA00008535"/>
    </source>
</evidence>
<dbReference type="InterPro" id="IPR045058">
    <property type="entry name" value="GIMA/IAN/Toc"/>
</dbReference>
<protein>
    <recommendedName>
        <fullName evidence="14">GTPase IMAP family member 8</fullName>
    </recommendedName>
    <alternativeName>
        <fullName evidence="15">Immune-associated nucleotide-binding protein 9</fullName>
    </alternativeName>
</protein>
<accession>A0AAV1NAY1</accession>
<dbReference type="Proteomes" id="UP001314229">
    <property type="component" value="Unassembled WGS sequence"/>
</dbReference>
<dbReference type="FunFam" id="3.40.50.300:FF:000536">
    <property type="entry name" value="GTPase IMAP family member 8"/>
    <property type="match status" value="1"/>
</dbReference>
<dbReference type="PROSITE" id="PS51720">
    <property type="entry name" value="G_AIG1"/>
    <property type="match status" value="3"/>
</dbReference>
<comment type="similarity">
    <text evidence="5">Belongs to the TRAFAC class TrmE-Era-EngA-EngB-Septin-like GTPase superfamily. AIG1/Toc34/Toc159-like paraseptin GTPase family. IAN subfamily.</text>
</comment>
<dbReference type="EMBL" id="CAWUFR010000024">
    <property type="protein sequence ID" value="CAK6956080.1"/>
    <property type="molecule type" value="Genomic_DNA"/>
</dbReference>
<evidence type="ECO:0000256" key="7">
    <source>
        <dbReference type="ARBA" id="ARBA00022737"/>
    </source>
</evidence>
<dbReference type="Pfam" id="PF04548">
    <property type="entry name" value="AIG1"/>
    <property type="match status" value="3"/>
</dbReference>
<evidence type="ECO:0000256" key="8">
    <source>
        <dbReference type="ARBA" id="ARBA00022741"/>
    </source>
</evidence>
<reference evidence="17 18" key="1">
    <citation type="submission" date="2024-01" db="EMBL/GenBank/DDBJ databases">
        <authorList>
            <person name="Alioto T."/>
            <person name="Alioto T."/>
            <person name="Gomez Garrido J."/>
        </authorList>
    </citation>
    <scope>NUCLEOTIDE SEQUENCE [LARGE SCALE GENOMIC DNA]</scope>
</reference>
<gene>
    <name evidence="17" type="ORF">FSCOSCO3_A030938</name>
</gene>
<comment type="function">
    <text evidence="13">Exerts an anti-apoptotic effect in the immune system and is involved in responses to infections.</text>
</comment>
<keyword evidence="8" id="KW-0547">Nucleotide-binding</keyword>
<dbReference type="GO" id="GO:0005829">
    <property type="term" value="C:cytosol"/>
    <property type="evidence" value="ECO:0007669"/>
    <property type="project" value="UniProtKB-SubCell"/>
</dbReference>
<evidence type="ECO:0000256" key="14">
    <source>
        <dbReference type="ARBA" id="ARBA00073539"/>
    </source>
</evidence>
<evidence type="ECO:0000256" key="15">
    <source>
        <dbReference type="ARBA" id="ARBA00077278"/>
    </source>
</evidence>
<evidence type="ECO:0000256" key="6">
    <source>
        <dbReference type="ARBA" id="ARBA00022490"/>
    </source>
</evidence>
<dbReference type="AlphaFoldDB" id="A0AAV1NAY1"/>
<dbReference type="GO" id="GO:0005783">
    <property type="term" value="C:endoplasmic reticulum"/>
    <property type="evidence" value="ECO:0007669"/>
    <property type="project" value="UniProtKB-SubCell"/>
</dbReference>
<evidence type="ECO:0000313" key="18">
    <source>
        <dbReference type="Proteomes" id="UP001314229"/>
    </source>
</evidence>
<keyword evidence="10" id="KW-0333">Golgi apparatus</keyword>
<dbReference type="GO" id="GO:0005525">
    <property type="term" value="F:GTP binding"/>
    <property type="evidence" value="ECO:0007669"/>
    <property type="project" value="UniProtKB-KW"/>
</dbReference>
<evidence type="ECO:0000256" key="1">
    <source>
        <dbReference type="ARBA" id="ARBA00004173"/>
    </source>
</evidence>
<keyword evidence="7" id="KW-0677">Repeat</keyword>
<dbReference type="GO" id="GO:0005739">
    <property type="term" value="C:mitochondrion"/>
    <property type="evidence" value="ECO:0007669"/>
    <property type="project" value="UniProtKB-SubCell"/>
</dbReference>
<dbReference type="InterPro" id="IPR006703">
    <property type="entry name" value="G_AIG1"/>
</dbReference>
<organism evidence="17 18">
    <name type="scientific">Scomber scombrus</name>
    <name type="common">Atlantic mackerel</name>
    <name type="synonym">Scomber vernalis</name>
    <dbReference type="NCBI Taxonomy" id="13677"/>
    <lineage>
        <taxon>Eukaryota</taxon>
        <taxon>Metazoa</taxon>
        <taxon>Chordata</taxon>
        <taxon>Craniata</taxon>
        <taxon>Vertebrata</taxon>
        <taxon>Euteleostomi</taxon>
        <taxon>Actinopterygii</taxon>
        <taxon>Neopterygii</taxon>
        <taxon>Teleostei</taxon>
        <taxon>Neoteleostei</taxon>
        <taxon>Acanthomorphata</taxon>
        <taxon>Pelagiaria</taxon>
        <taxon>Scombriformes</taxon>
        <taxon>Scombridae</taxon>
        <taxon>Scomber</taxon>
    </lineage>
</organism>
<evidence type="ECO:0000256" key="10">
    <source>
        <dbReference type="ARBA" id="ARBA00023034"/>
    </source>
</evidence>
<keyword evidence="12" id="KW-0342">GTP-binding</keyword>
<comment type="caution">
    <text evidence="17">The sequence shown here is derived from an EMBL/GenBank/DDBJ whole genome shotgun (WGS) entry which is preliminary data.</text>
</comment>
<dbReference type="InterPro" id="IPR027417">
    <property type="entry name" value="P-loop_NTPase"/>
</dbReference>
<evidence type="ECO:0000256" key="13">
    <source>
        <dbReference type="ARBA" id="ARBA00056809"/>
    </source>
</evidence>
<feature type="domain" description="AIG1-type G" evidence="16">
    <location>
        <begin position="428"/>
        <end position="625"/>
    </location>
</feature>
<proteinExistence type="inferred from homology"/>
<keyword evidence="18" id="KW-1185">Reference proteome</keyword>
<evidence type="ECO:0000259" key="16">
    <source>
        <dbReference type="PROSITE" id="PS51720"/>
    </source>
</evidence>
<dbReference type="PANTHER" id="PTHR10903:SF107">
    <property type="entry name" value="GTPASE IMAP FAMILY MEMBER 4-LIKE-RELATED"/>
    <property type="match status" value="1"/>
</dbReference>
<evidence type="ECO:0000256" key="12">
    <source>
        <dbReference type="ARBA" id="ARBA00023134"/>
    </source>
</evidence>
<evidence type="ECO:0000256" key="11">
    <source>
        <dbReference type="ARBA" id="ARBA00023128"/>
    </source>
</evidence>
<keyword evidence="6" id="KW-0963">Cytoplasm</keyword>
<dbReference type="GO" id="GO:0005794">
    <property type="term" value="C:Golgi apparatus"/>
    <property type="evidence" value="ECO:0007669"/>
    <property type="project" value="UniProtKB-SubCell"/>
</dbReference>
<dbReference type="PANTHER" id="PTHR10903">
    <property type="entry name" value="GTPASE, IMAP FAMILY MEMBER-RELATED"/>
    <property type="match status" value="1"/>
</dbReference>
<keyword evidence="11" id="KW-0496">Mitochondrion</keyword>
<feature type="domain" description="AIG1-type G" evidence="16">
    <location>
        <begin position="1"/>
        <end position="158"/>
    </location>
</feature>
<feature type="domain" description="AIG1-type G" evidence="16">
    <location>
        <begin position="195"/>
        <end position="395"/>
    </location>
</feature>
<evidence type="ECO:0000313" key="17">
    <source>
        <dbReference type="EMBL" id="CAK6956080.1"/>
    </source>
</evidence>
<dbReference type="FunFam" id="3.40.50.300:FF:001809">
    <property type="entry name" value="Si:ch1073-365p7.2"/>
    <property type="match status" value="1"/>
</dbReference>
<keyword evidence="9" id="KW-0256">Endoplasmic reticulum</keyword>